<keyword evidence="1" id="KW-1133">Transmembrane helix</keyword>
<gene>
    <name evidence="2" type="ORF">BKA08_001385</name>
</gene>
<protein>
    <recommendedName>
        <fullName evidence="4">PH domain-containing protein</fullName>
    </recommendedName>
</protein>
<dbReference type="AlphaFoldDB" id="A0A7Y9F031"/>
<evidence type="ECO:0000313" key="3">
    <source>
        <dbReference type="Proteomes" id="UP000516957"/>
    </source>
</evidence>
<sequence length="157" mass="17326">MPDAPLPTPYDYRFAQSFTVRLVGLSVIGLGLVMFVGTALVAMTGVNADVLVVLLVLALLGVFWLGWWLRNRAYVLRAEEDGYVVGPVRGAGVKRARWSEVVEAGTARRHDIDCLVLELGEGRSTTIPVQALALDREQFVREMQRRLRAGQGHRPLG</sequence>
<organism evidence="2 3">
    <name type="scientific">Nocardioides marinisabuli</name>
    <dbReference type="NCBI Taxonomy" id="419476"/>
    <lineage>
        <taxon>Bacteria</taxon>
        <taxon>Bacillati</taxon>
        <taxon>Actinomycetota</taxon>
        <taxon>Actinomycetes</taxon>
        <taxon>Propionibacteriales</taxon>
        <taxon>Nocardioidaceae</taxon>
        <taxon>Nocardioides</taxon>
    </lineage>
</organism>
<dbReference type="RefSeq" id="WP_179614951.1">
    <property type="nucleotide sequence ID" value="NZ_CP059163.1"/>
</dbReference>
<keyword evidence="1" id="KW-0472">Membrane</keyword>
<feature type="transmembrane region" description="Helical" evidence="1">
    <location>
        <begin position="22"/>
        <end position="44"/>
    </location>
</feature>
<accession>A0A7Y9F031</accession>
<keyword evidence="1" id="KW-0812">Transmembrane</keyword>
<reference evidence="2 3" key="1">
    <citation type="submission" date="2020-07" db="EMBL/GenBank/DDBJ databases">
        <title>Sequencing the genomes of 1000 actinobacteria strains.</title>
        <authorList>
            <person name="Klenk H.-P."/>
        </authorList>
    </citation>
    <scope>NUCLEOTIDE SEQUENCE [LARGE SCALE GENOMIC DNA]</scope>
    <source>
        <strain evidence="2 3">DSM 18965</strain>
    </source>
</reference>
<keyword evidence="3" id="KW-1185">Reference proteome</keyword>
<dbReference type="EMBL" id="JACCBE010000001">
    <property type="protein sequence ID" value="NYD57147.1"/>
    <property type="molecule type" value="Genomic_DNA"/>
</dbReference>
<evidence type="ECO:0000256" key="1">
    <source>
        <dbReference type="SAM" id="Phobius"/>
    </source>
</evidence>
<comment type="caution">
    <text evidence="2">The sequence shown here is derived from an EMBL/GenBank/DDBJ whole genome shotgun (WGS) entry which is preliminary data.</text>
</comment>
<feature type="transmembrane region" description="Helical" evidence="1">
    <location>
        <begin position="50"/>
        <end position="69"/>
    </location>
</feature>
<proteinExistence type="predicted"/>
<name>A0A7Y9F031_9ACTN</name>
<evidence type="ECO:0000313" key="2">
    <source>
        <dbReference type="EMBL" id="NYD57147.1"/>
    </source>
</evidence>
<evidence type="ECO:0008006" key="4">
    <source>
        <dbReference type="Google" id="ProtNLM"/>
    </source>
</evidence>
<dbReference type="Proteomes" id="UP000516957">
    <property type="component" value="Unassembled WGS sequence"/>
</dbReference>